<dbReference type="AlphaFoldDB" id="F8NH17"/>
<organism>
    <name type="scientific">Serpula lacrymans var. lacrymans (strain S7.9)</name>
    <name type="common">Dry rot fungus</name>
    <dbReference type="NCBI Taxonomy" id="578457"/>
    <lineage>
        <taxon>Eukaryota</taxon>
        <taxon>Fungi</taxon>
        <taxon>Dikarya</taxon>
        <taxon>Basidiomycota</taxon>
        <taxon>Agaricomycotina</taxon>
        <taxon>Agaricomycetes</taxon>
        <taxon>Agaricomycetidae</taxon>
        <taxon>Boletales</taxon>
        <taxon>Coniophorineae</taxon>
        <taxon>Serpulaceae</taxon>
        <taxon>Serpula</taxon>
    </lineage>
</organism>
<accession>F8NH17</accession>
<proteinExistence type="predicted"/>
<gene>
    <name evidence="2" type="ORF">SERLADRAFT_445647</name>
</gene>
<feature type="non-terminal residue" evidence="2">
    <location>
        <position position="1"/>
    </location>
</feature>
<keyword evidence="1" id="KW-0472">Membrane</keyword>
<dbReference type="KEGG" id="sla:SERLADRAFT_445647"/>
<keyword evidence="1" id="KW-1133">Transmembrane helix</keyword>
<reference evidence="2" key="1">
    <citation type="submission" date="2011-04" db="EMBL/GenBank/DDBJ databases">
        <title>Evolution of plant cell wall degrading machinery underlies the functional diversity of forest fungi.</title>
        <authorList>
            <consortium name="US DOE Joint Genome Institute (JGI-PGF)"/>
            <person name="Eastwood D.C."/>
            <person name="Floudas D."/>
            <person name="Binder M."/>
            <person name="Majcherczyk A."/>
            <person name="Schneider P."/>
            <person name="Aerts A."/>
            <person name="Asiegbu F.O."/>
            <person name="Baker S.E."/>
            <person name="Barry K."/>
            <person name="Bendiksby M."/>
            <person name="Blumentritt M."/>
            <person name="Coutinho P.M."/>
            <person name="Cullen D."/>
            <person name="Cullen D."/>
            <person name="Gathman A."/>
            <person name="Goodell B."/>
            <person name="Henrissat B."/>
            <person name="Ihrmark K."/>
            <person name="Kauserud H."/>
            <person name="Kohler A."/>
            <person name="LaButti K."/>
            <person name="Lapidus A."/>
            <person name="Lavin J.L."/>
            <person name="Lee Y.-H."/>
            <person name="Lindquist E."/>
            <person name="Lilly W."/>
            <person name="Lucas S."/>
            <person name="Morin E."/>
            <person name="Murat C."/>
            <person name="Oguiza J.A."/>
            <person name="Park J."/>
            <person name="Pisabarro A.G."/>
            <person name="Riley R."/>
            <person name="Rosling A."/>
            <person name="Salamov A."/>
            <person name="Schmidt O."/>
            <person name="Schmutz J."/>
            <person name="Skrede I."/>
            <person name="Stenlid J."/>
            <person name="Wiebenga A."/>
            <person name="Xie X."/>
            <person name="Kues U."/>
            <person name="Hibbett D.S."/>
            <person name="Hoffmeister D."/>
            <person name="Hogberg N."/>
            <person name="Martin F."/>
            <person name="Grigoriev I.V."/>
            <person name="Watkinson S.C."/>
        </authorList>
    </citation>
    <scope>NUCLEOTIDE SEQUENCE</scope>
    <source>
        <strain evidence="2">S7.9</strain>
    </source>
</reference>
<name>F8NH17_SERL9</name>
<feature type="transmembrane region" description="Helical" evidence="1">
    <location>
        <begin position="67"/>
        <end position="86"/>
    </location>
</feature>
<protein>
    <submittedName>
        <fullName evidence="2">Uncharacterized protein</fullName>
    </submittedName>
</protein>
<evidence type="ECO:0000256" key="1">
    <source>
        <dbReference type="SAM" id="Phobius"/>
    </source>
</evidence>
<sequence length="95" mass="10773">TLLQHQSAPSARDGVAFAWISGHCELKCCIRESDLDYTPSLWTTPSHFLHTSKTAVLKQLFVQYPSISRILLSYILVLYSITYLVLQCQSKQAKI</sequence>
<dbReference type="GeneID" id="18816216"/>
<keyword evidence="1" id="KW-0812">Transmembrane</keyword>
<dbReference type="HOGENOM" id="CLU_2378552_0_0_1"/>
<dbReference type="Proteomes" id="UP000008064">
    <property type="component" value="Unassembled WGS sequence"/>
</dbReference>
<evidence type="ECO:0000313" key="2">
    <source>
        <dbReference type="EMBL" id="EGO29874.1"/>
    </source>
</evidence>
<dbReference type="RefSeq" id="XP_007314116.1">
    <property type="nucleotide sequence ID" value="XM_007314054.1"/>
</dbReference>
<dbReference type="EMBL" id="GL945429">
    <property type="protein sequence ID" value="EGO29874.1"/>
    <property type="molecule type" value="Genomic_DNA"/>
</dbReference>